<comment type="caution">
    <text evidence="1">The sequence shown here is derived from an EMBL/GenBank/DDBJ whole genome shotgun (WGS) entry which is preliminary data.</text>
</comment>
<sequence length="273" mass="30732">MKKILLLVLIVFSAGVFFAGWVQFIVPPGHVGIMASKTSGYDADPIVPGDFDWRWERLIPTNATILVFEQQPVHCNTTIQGVLPSGDLYSRFFEGSPDFSWSMSVKITGKFKPARLVELVDAEGIADQQALNEQILDSMEKIAETEAYNAVIEALSNPADFDQWRQDPQQIVQKIESNIADRETGDVLITNITVTDMKIPDFSLYLTAAETYQEYQRHKSLMMAKLAAEEASSGVAEYLQIERLSQWGVLLTKYPILIDFMQLKDREGAPLYE</sequence>
<dbReference type="AlphaFoldDB" id="A0AAE3JJU3"/>
<reference evidence="1" key="1">
    <citation type="submission" date="2021-08" db="EMBL/GenBank/DDBJ databases">
        <title>Comparative analyses of Brucepasteria parasyntrophica and Teretinema zuelzerae.</title>
        <authorList>
            <person name="Song Y."/>
            <person name="Brune A."/>
        </authorList>
    </citation>
    <scope>NUCLEOTIDE SEQUENCE</scope>
    <source>
        <strain evidence="1">DSM 1903</strain>
    </source>
</reference>
<protein>
    <recommendedName>
        <fullName evidence="3">Band 7 domain-containing protein</fullName>
    </recommendedName>
</protein>
<evidence type="ECO:0000313" key="2">
    <source>
        <dbReference type="Proteomes" id="UP001198163"/>
    </source>
</evidence>
<evidence type="ECO:0008006" key="3">
    <source>
        <dbReference type="Google" id="ProtNLM"/>
    </source>
</evidence>
<gene>
    <name evidence="1" type="ORF">K7J14_07655</name>
</gene>
<name>A0AAE3JJU3_9SPIR</name>
<dbReference type="RefSeq" id="WP_230754976.1">
    <property type="nucleotide sequence ID" value="NZ_JAINWA010000003.1"/>
</dbReference>
<dbReference type="EMBL" id="JAINWA010000003">
    <property type="protein sequence ID" value="MCD1654580.1"/>
    <property type="molecule type" value="Genomic_DNA"/>
</dbReference>
<accession>A0AAE3JJU3</accession>
<dbReference type="Proteomes" id="UP001198163">
    <property type="component" value="Unassembled WGS sequence"/>
</dbReference>
<organism evidence="1 2">
    <name type="scientific">Teretinema zuelzerae</name>
    <dbReference type="NCBI Taxonomy" id="156"/>
    <lineage>
        <taxon>Bacteria</taxon>
        <taxon>Pseudomonadati</taxon>
        <taxon>Spirochaetota</taxon>
        <taxon>Spirochaetia</taxon>
        <taxon>Spirochaetales</taxon>
        <taxon>Treponemataceae</taxon>
        <taxon>Teretinema</taxon>
    </lineage>
</organism>
<evidence type="ECO:0000313" key="1">
    <source>
        <dbReference type="EMBL" id="MCD1654580.1"/>
    </source>
</evidence>
<proteinExistence type="predicted"/>
<keyword evidence="2" id="KW-1185">Reference proteome</keyword>